<evidence type="ECO:0000259" key="1">
    <source>
        <dbReference type="Pfam" id="PF01738"/>
    </source>
</evidence>
<dbReference type="InterPro" id="IPR051049">
    <property type="entry name" value="Dienelactone_hydrolase-like"/>
</dbReference>
<dbReference type="InterPro" id="IPR002925">
    <property type="entry name" value="Dienelactn_hydro"/>
</dbReference>
<comment type="caution">
    <text evidence="3">The sequence shown here is derived from an EMBL/GenBank/DDBJ whole genome shotgun (WGS) entry which is preliminary data.</text>
</comment>
<accession>A0ABW0SCC1</accession>
<dbReference type="Gene3D" id="3.40.50.1820">
    <property type="entry name" value="alpha/beta hydrolase"/>
    <property type="match status" value="1"/>
</dbReference>
<keyword evidence="4" id="KW-1185">Reference proteome</keyword>
<evidence type="ECO:0000313" key="3">
    <source>
        <dbReference type="EMBL" id="MFC5566550.1"/>
    </source>
</evidence>
<dbReference type="EMBL" id="JBHSNA010000006">
    <property type="protein sequence ID" value="MFC5566550.1"/>
    <property type="molecule type" value="Genomic_DNA"/>
</dbReference>
<protein>
    <submittedName>
        <fullName evidence="3">YghX family hydrolase</fullName>
        <ecNumber evidence="3">3.-.-.-</ecNumber>
    </submittedName>
</protein>
<dbReference type="InterPro" id="IPR048094">
    <property type="entry name" value="YghX_hydrolase-like"/>
</dbReference>
<dbReference type="InterPro" id="IPR057802">
    <property type="entry name" value="YqhI_dom"/>
</dbReference>
<keyword evidence="3" id="KW-0378">Hydrolase</keyword>
<gene>
    <name evidence="3" type="primary">yghX</name>
    <name evidence="3" type="ORF">ACFPOC_08970</name>
</gene>
<proteinExistence type="predicted"/>
<dbReference type="RefSeq" id="WP_209840593.1">
    <property type="nucleotide sequence ID" value="NZ_JAGGJP010000008.1"/>
</dbReference>
<dbReference type="PROSITE" id="PS51318">
    <property type="entry name" value="TAT"/>
    <property type="match status" value="1"/>
</dbReference>
<reference evidence="4" key="1">
    <citation type="journal article" date="2019" name="Int. J. Syst. Evol. Microbiol.">
        <title>The Global Catalogue of Microorganisms (GCM) 10K type strain sequencing project: providing services to taxonomists for standard genome sequencing and annotation.</title>
        <authorList>
            <consortium name="The Broad Institute Genomics Platform"/>
            <consortium name="The Broad Institute Genome Sequencing Center for Infectious Disease"/>
            <person name="Wu L."/>
            <person name="Ma J."/>
        </authorList>
    </citation>
    <scope>NUCLEOTIDE SEQUENCE [LARGE SCALE GENOMIC DNA]</scope>
    <source>
        <strain evidence="4">KACC 11588</strain>
    </source>
</reference>
<dbReference type="EC" id="3.-.-.-" evidence="3"/>
<evidence type="ECO:0000259" key="2">
    <source>
        <dbReference type="Pfam" id="PF23678"/>
    </source>
</evidence>
<dbReference type="SUPFAM" id="SSF53474">
    <property type="entry name" value="alpha/beta-Hydrolases"/>
    <property type="match status" value="1"/>
</dbReference>
<dbReference type="Proteomes" id="UP001596056">
    <property type="component" value="Unassembled WGS sequence"/>
</dbReference>
<dbReference type="PANTHER" id="PTHR46623:SF6">
    <property type="entry name" value="ALPHA_BETA-HYDROLASES SUPERFAMILY PROTEIN"/>
    <property type="match status" value="1"/>
</dbReference>
<feature type="domain" description="Dienelactone hydrolase" evidence="1">
    <location>
        <begin position="104"/>
        <end position="305"/>
    </location>
</feature>
<dbReference type="PANTHER" id="PTHR46623">
    <property type="entry name" value="CARBOXYMETHYLENEBUTENOLIDASE-RELATED"/>
    <property type="match status" value="1"/>
</dbReference>
<dbReference type="InterPro" id="IPR029058">
    <property type="entry name" value="AB_hydrolase_fold"/>
</dbReference>
<dbReference type="Pfam" id="PF01738">
    <property type="entry name" value="DLH"/>
    <property type="match status" value="1"/>
</dbReference>
<sequence>MTRLTAKDFAPELLQLYDGYAHGRITKRDFLDRAGRFAVAGLTAPAILAALSPNYALAQQVEFTDPEILPEYVTYDSPDGTGTVRAYLVRPATPVEGEQPGPETAIGGPYPAVVVVHENRGLNPYIEDVTRRLAKAGFLALAPDGLSSVGGYPGNDEEGRALQQQVDPAKLMNDFLRAVDWLRTHELSNGNVGITGFCYGGGVSNAAAVAIPELKAAVPFYGRQPSAADVPRINAPILLHYAELDTRINEGWPAYEEALKANGKTYEAHIYPGVNHGFHNDSTPRYDAEAAELAWSRTLDWFRRHLA</sequence>
<dbReference type="NCBIfam" id="NF041440">
    <property type="entry name" value="hydrolase_YghX"/>
    <property type="match status" value="1"/>
</dbReference>
<name>A0ABW0SCC1_9RHOB</name>
<evidence type="ECO:0000313" key="4">
    <source>
        <dbReference type="Proteomes" id="UP001596056"/>
    </source>
</evidence>
<feature type="domain" description="YqhI" evidence="2">
    <location>
        <begin position="1"/>
        <end position="35"/>
    </location>
</feature>
<dbReference type="Pfam" id="PF23678">
    <property type="entry name" value="YqhI"/>
    <property type="match status" value="1"/>
</dbReference>
<dbReference type="GO" id="GO:0016787">
    <property type="term" value="F:hydrolase activity"/>
    <property type="evidence" value="ECO:0007669"/>
    <property type="project" value="UniProtKB-KW"/>
</dbReference>
<dbReference type="InterPro" id="IPR006311">
    <property type="entry name" value="TAT_signal"/>
</dbReference>
<organism evidence="3 4">
    <name type="scientific">Rubellimicrobium aerolatum</name>
    <dbReference type="NCBI Taxonomy" id="490979"/>
    <lineage>
        <taxon>Bacteria</taxon>
        <taxon>Pseudomonadati</taxon>
        <taxon>Pseudomonadota</taxon>
        <taxon>Alphaproteobacteria</taxon>
        <taxon>Rhodobacterales</taxon>
        <taxon>Roseobacteraceae</taxon>
        <taxon>Rubellimicrobium</taxon>
    </lineage>
</organism>